<proteinExistence type="inferred from homology"/>
<gene>
    <name evidence="3" type="ORF">P167DRAFT_492864</name>
</gene>
<evidence type="ECO:0000313" key="4">
    <source>
        <dbReference type="Proteomes" id="UP000277580"/>
    </source>
</evidence>
<evidence type="ECO:0000313" key="3">
    <source>
        <dbReference type="EMBL" id="RPB09329.1"/>
    </source>
</evidence>
<dbReference type="GO" id="GO:0016151">
    <property type="term" value="F:nickel cation binding"/>
    <property type="evidence" value="ECO:0007669"/>
    <property type="project" value="InterPro"/>
</dbReference>
<feature type="non-terminal residue" evidence="3">
    <location>
        <position position="1"/>
    </location>
</feature>
<evidence type="ECO:0000256" key="1">
    <source>
        <dbReference type="ARBA" id="ARBA00007177"/>
    </source>
</evidence>
<comment type="similarity">
    <text evidence="1">Belongs to the UreD family.</text>
</comment>
<evidence type="ECO:0000256" key="2">
    <source>
        <dbReference type="ARBA" id="ARBA00023186"/>
    </source>
</evidence>
<dbReference type="InParanoid" id="A0A3N4KJ04"/>
<dbReference type="PANTHER" id="PTHR33643">
    <property type="entry name" value="UREASE ACCESSORY PROTEIN D"/>
    <property type="match status" value="1"/>
</dbReference>
<dbReference type="Proteomes" id="UP000277580">
    <property type="component" value="Unassembled WGS sequence"/>
</dbReference>
<dbReference type="PANTHER" id="PTHR33643:SF1">
    <property type="entry name" value="UREASE ACCESSORY PROTEIN D"/>
    <property type="match status" value="1"/>
</dbReference>
<dbReference type="InterPro" id="IPR002669">
    <property type="entry name" value="UreD"/>
</dbReference>
<keyword evidence="4" id="KW-1185">Reference proteome</keyword>
<accession>A0A3N4KJ04</accession>
<sequence length="313" mass="34750">LTIISNLMAASVSPGDGFIHARLLPPSRFVLPSLEFVYPLKLISTSPPAAPYLTVFLLSYGGGLVSDDKINLKILLEEHAKLCLLTQGSTKIFKRKYPSHHTSQTLTITLHPSSALLLLPDPIQPFADSYYTQHQIVDIPPDDTASFVLLDWVSEGRTARGERWDLAHFESRNEIYTTITASGRRRLLLRDALILDSEALGGEGLCGRMDGFSCVATLIVRGPRFAGLAEWALQRYTDEPRIGGKGFAVKVSEDEAQKRKWEVLWTATSVRGFVLMKVSGKELEEVRGFLKEFLEDEGSVVREFGGDALRCLQ</sequence>
<name>A0A3N4KJ04_9PEZI</name>
<dbReference type="HAMAP" id="MF_01384">
    <property type="entry name" value="UreD"/>
    <property type="match status" value="1"/>
</dbReference>
<dbReference type="EMBL" id="ML119153">
    <property type="protein sequence ID" value="RPB09329.1"/>
    <property type="molecule type" value="Genomic_DNA"/>
</dbReference>
<keyword evidence="2" id="KW-0143">Chaperone</keyword>
<reference evidence="3 4" key="1">
    <citation type="journal article" date="2018" name="Nat. Ecol. Evol.">
        <title>Pezizomycetes genomes reveal the molecular basis of ectomycorrhizal truffle lifestyle.</title>
        <authorList>
            <person name="Murat C."/>
            <person name="Payen T."/>
            <person name="Noel B."/>
            <person name="Kuo A."/>
            <person name="Morin E."/>
            <person name="Chen J."/>
            <person name="Kohler A."/>
            <person name="Krizsan K."/>
            <person name="Balestrini R."/>
            <person name="Da Silva C."/>
            <person name="Montanini B."/>
            <person name="Hainaut M."/>
            <person name="Levati E."/>
            <person name="Barry K.W."/>
            <person name="Belfiori B."/>
            <person name="Cichocki N."/>
            <person name="Clum A."/>
            <person name="Dockter R.B."/>
            <person name="Fauchery L."/>
            <person name="Guy J."/>
            <person name="Iotti M."/>
            <person name="Le Tacon F."/>
            <person name="Lindquist E.A."/>
            <person name="Lipzen A."/>
            <person name="Malagnac F."/>
            <person name="Mello A."/>
            <person name="Molinier V."/>
            <person name="Miyauchi S."/>
            <person name="Poulain J."/>
            <person name="Riccioni C."/>
            <person name="Rubini A."/>
            <person name="Sitrit Y."/>
            <person name="Splivallo R."/>
            <person name="Traeger S."/>
            <person name="Wang M."/>
            <person name="Zifcakova L."/>
            <person name="Wipf D."/>
            <person name="Zambonelli A."/>
            <person name="Paolocci F."/>
            <person name="Nowrousian M."/>
            <person name="Ottonello S."/>
            <person name="Baldrian P."/>
            <person name="Spatafora J.W."/>
            <person name="Henrissat B."/>
            <person name="Nagy L.G."/>
            <person name="Aury J.M."/>
            <person name="Wincker P."/>
            <person name="Grigoriev I.V."/>
            <person name="Bonfante P."/>
            <person name="Martin F.M."/>
        </authorList>
    </citation>
    <scope>NUCLEOTIDE SEQUENCE [LARGE SCALE GENOMIC DNA]</scope>
    <source>
        <strain evidence="3 4">CCBAS932</strain>
    </source>
</reference>
<organism evidence="3 4">
    <name type="scientific">Morchella conica CCBAS932</name>
    <dbReference type="NCBI Taxonomy" id="1392247"/>
    <lineage>
        <taxon>Eukaryota</taxon>
        <taxon>Fungi</taxon>
        <taxon>Dikarya</taxon>
        <taxon>Ascomycota</taxon>
        <taxon>Pezizomycotina</taxon>
        <taxon>Pezizomycetes</taxon>
        <taxon>Pezizales</taxon>
        <taxon>Morchellaceae</taxon>
        <taxon>Morchella</taxon>
    </lineage>
</organism>
<dbReference type="Pfam" id="PF01774">
    <property type="entry name" value="UreD"/>
    <property type="match status" value="1"/>
</dbReference>
<dbReference type="STRING" id="1392247.A0A3N4KJ04"/>
<dbReference type="OrthoDB" id="5550464at2759"/>
<protein>
    <submittedName>
        <fullName evidence="3">Urease accessory protein UreD</fullName>
    </submittedName>
</protein>
<dbReference type="AlphaFoldDB" id="A0A3N4KJ04"/>